<dbReference type="AlphaFoldDB" id="H1Y5Q1"/>
<dbReference type="RefSeq" id="WP_008511244.1">
    <property type="nucleotide sequence ID" value="NZ_CM001403.1"/>
</dbReference>
<feature type="compositionally biased region" description="Basic and acidic residues" evidence="1">
    <location>
        <begin position="121"/>
        <end position="141"/>
    </location>
</feature>
<evidence type="ECO:0000313" key="3">
    <source>
        <dbReference type="Proteomes" id="UP000002774"/>
    </source>
</evidence>
<evidence type="ECO:0000256" key="1">
    <source>
        <dbReference type="SAM" id="MobiDB-lite"/>
    </source>
</evidence>
<sequence>MNDETEKIPPFVQDYLDKMEYEGYADFVKLSRDFHMEREEYPGKHATQSAYLNDFNRTTGQNKKLDYDEGLKAIDTRFKQRAYSVAKQHGYKGPDPNQPSDKEFTKQGEKFMGMIDHAKKRQQEREQHQEAVRSHEKKNIETLKAQNPYQQEAPKVQFKVVEEQSSGTGEQSQEQKRAAFLAQVKATREQQTQHNPDKQQEI</sequence>
<keyword evidence="3" id="KW-1185">Reference proteome</keyword>
<evidence type="ECO:0000313" key="2">
    <source>
        <dbReference type="EMBL" id="EHQ29827.1"/>
    </source>
</evidence>
<gene>
    <name evidence="2" type="ORF">Mucpa_5759</name>
</gene>
<dbReference type="HOGENOM" id="CLU_1353403_0_0_10"/>
<dbReference type="EMBL" id="CM001403">
    <property type="protein sequence ID" value="EHQ29827.1"/>
    <property type="molecule type" value="Genomic_DNA"/>
</dbReference>
<feature type="compositionally biased region" description="Basic and acidic residues" evidence="1">
    <location>
        <begin position="100"/>
        <end position="109"/>
    </location>
</feature>
<proteinExistence type="predicted"/>
<name>H1Y5Q1_9SPHI</name>
<feature type="compositionally biased region" description="Low complexity" evidence="1">
    <location>
        <begin position="163"/>
        <end position="172"/>
    </location>
</feature>
<feature type="region of interest" description="Disordered" evidence="1">
    <location>
        <begin position="83"/>
        <end position="202"/>
    </location>
</feature>
<dbReference type="Proteomes" id="UP000002774">
    <property type="component" value="Chromosome"/>
</dbReference>
<accession>H1Y5Q1</accession>
<organism evidence="2 3">
    <name type="scientific">Mucilaginibacter paludis DSM 18603</name>
    <dbReference type="NCBI Taxonomy" id="714943"/>
    <lineage>
        <taxon>Bacteria</taxon>
        <taxon>Pseudomonadati</taxon>
        <taxon>Bacteroidota</taxon>
        <taxon>Sphingobacteriia</taxon>
        <taxon>Sphingobacteriales</taxon>
        <taxon>Sphingobacteriaceae</taxon>
        <taxon>Mucilaginibacter</taxon>
    </lineage>
</organism>
<reference evidence="2" key="1">
    <citation type="submission" date="2011-09" db="EMBL/GenBank/DDBJ databases">
        <title>The permanent draft genome of Mucilaginibacter paludis DSM 18603.</title>
        <authorList>
            <consortium name="US DOE Joint Genome Institute (JGI-PGF)"/>
            <person name="Lucas S."/>
            <person name="Han J."/>
            <person name="Lapidus A."/>
            <person name="Bruce D."/>
            <person name="Goodwin L."/>
            <person name="Pitluck S."/>
            <person name="Peters L."/>
            <person name="Kyrpides N."/>
            <person name="Mavromatis K."/>
            <person name="Ivanova N."/>
            <person name="Mikhailova N."/>
            <person name="Held B."/>
            <person name="Detter J.C."/>
            <person name="Tapia R."/>
            <person name="Han C."/>
            <person name="Land M."/>
            <person name="Hauser L."/>
            <person name="Markowitz V."/>
            <person name="Cheng J.-F."/>
            <person name="Hugenholtz P."/>
            <person name="Woyke T."/>
            <person name="Wu D."/>
            <person name="Tindall B."/>
            <person name="Brambilla E."/>
            <person name="Klenk H.-P."/>
            <person name="Eisen J.A."/>
        </authorList>
    </citation>
    <scope>NUCLEOTIDE SEQUENCE [LARGE SCALE GENOMIC DNA]</scope>
    <source>
        <strain evidence="2">DSM 18603</strain>
    </source>
</reference>
<dbReference type="OrthoDB" id="1492710at2"/>
<protein>
    <submittedName>
        <fullName evidence="2">Uncharacterized protein</fullName>
    </submittedName>
</protein>